<dbReference type="GO" id="GO:1902670">
    <property type="term" value="F:carbon dioxide binding"/>
    <property type="evidence" value="ECO:0007669"/>
    <property type="project" value="TreeGrafter"/>
</dbReference>
<dbReference type="SUPFAM" id="SSF159127">
    <property type="entry name" value="HupF/HypC-like"/>
    <property type="match status" value="1"/>
</dbReference>
<dbReference type="EMBL" id="FNVG01000001">
    <property type="protein sequence ID" value="SEF39856.1"/>
    <property type="molecule type" value="Genomic_DNA"/>
</dbReference>
<dbReference type="InterPro" id="IPR001109">
    <property type="entry name" value="Hydrogenase_HupF/HypC"/>
</dbReference>
<dbReference type="PRINTS" id="PR00445">
    <property type="entry name" value="HUPFHYPC"/>
</dbReference>
<dbReference type="GO" id="GO:0051604">
    <property type="term" value="P:protein maturation"/>
    <property type="evidence" value="ECO:0007669"/>
    <property type="project" value="TreeGrafter"/>
</dbReference>
<dbReference type="PROSITE" id="PS01097">
    <property type="entry name" value="HUPF_HYPC"/>
    <property type="match status" value="1"/>
</dbReference>
<keyword evidence="3" id="KW-1185">Reference proteome</keyword>
<dbReference type="RefSeq" id="WP_103878308.1">
    <property type="nucleotide sequence ID" value="NZ_FNVG01000001.1"/>
</dbReference>
<comment type="similarity">
    <text evidence="1">Belongs to the HupF/HypC family.</text>
</comment>
<name>A0A1H5RNB6_9VIBR</name>
<dbReference type="PANTHER" id="PTHR35177:SF2">
    <property type="entry name" value="HYDROGENASE MATURATION FACTOR HYBG"/>
    <property type="match status" value="1"/>
</dbReference>
<protein>
    <submittedName>
        <fullName evidence="2">Hydrogenase expression/formation protein HypC</fullName>
    </submittedName>
</protein>
<dbReference type="Gene3D" id="2.30.30.140">
    <property type="match status" value="1"/>
</dbReference>
<evidence type="ECO:0000313" key="2">
    <source>
        <dbReference type="EMBL" id="SEF39856.1"/>
    </source>
</evidence>
<dbReference type="OrthoDB" id="9806017at2"/>
<gene>
    <name evidence="2" type="ORF">SAMN04488244_10142</name>
</gene>
<accession>A0A1H5RNB6</accession>
<dbReference type="Pfam" id="PF01455">
    <property type="entry name" value="HupF_HypC"/>
    <property type="match status" value="1"/>
</dbReference>
<dbReference type="GO" id="GO:0005506">
    <property type="term" value="F:iron ion binding"/>
    <property type="evidence" value="ECO:0007669"/>
    <property type="project" value="TreeGrafter"/>
</dbReference>
<sequence length="86" mass="9567">MCLGLPGKVIEITSSEEYLGLVDVGGIVREVNLNCVAHRQPESLVNCWVLIHVGFAMCLIDEQQARKTLEILDEMQATESRADDDH</sequence>
<dbReference type="PANTHER" id="PTHR35177">
    <property type="entry name" value="HYDROGENASE MATURATION FACTOR HYBG"/>
    <property type="match status" value="1"/>
</dbReference>
<evidence type="ECO:0000256" key="1">
    <source>
        <dbReference type="ARBA" id="ARBA00006018"/>
    </source>
</evidence>
<organism evidence="2 3">
    <name type="scientific">Vibrio hangzhouensis</name>
    <dbReference type="NCBI Taxonomy" id="462991"/>
    <lineage>
        <taxon>Bacteria</taxon>
        <taxon>Pseudomonadati</taxon>
        <taxon>Pseudomonadota</taxon>
        <taxon>Gammaproteobacteria</taxon>
        <taxon>Vibrionales</taxon>
        <taxon>Vibrionaceae</taxon>
        <taxon>Vibrio</taxon>
    </lineage>
</organism>
<reference evidence="3" key="1">
    <citation type="submission" date="2016-10" db="EMBL/GenBank/DDBJ databases">
        <authorList>
            <person name="Varghese N."/>
            <person name="Submissions S."/>
        </authorList>
    </citation>
    <scope>NUCLEOTIDE SEQUENCE [LARGE SCALE GENOMIC DNA]</scope>
    <source>
        <strain evidence="3">CGMCC 1.7062</strain>
    </source>
</reference>
<evidence type="ECO:0000313" key="3">
    <source>
        <dbReference type="Proteomes" id="UP000236721"/>
    </source>
</evidence>
<proteinExistence type="inferred from homology"/>
<dbReference type="AlphaFoldDB" id="A0A1H5RNB6"/>
<dbReference type="InterPro" id="IPR019812">
    <property type="entry name" value="Hydgase_assmbl_chp_CS"/>
</dbReference>
<dbReference type="NCBIfam" id="TIGR00074">
    <property type="entry name" value="hypC_hupF"/>
    <property type="match status" value="1"/>
</dbReference>
<dbReference type="FunFam" id="2.30.30.140:FF:000022">
    <property type="entry name" value="Hydrogenase assembly chaperone HybG"/>
    <property type="match status" value="1"/>
</dbReference>
<dbReference type="Proteomes" id="UP000236721">
    <property type="component" value="Unassembled WGS sequence"/>
</dbReference>